<organism evidence="2 3">
    <name type="scientific">Kaistia dalseonensis</name>
    <dbReference type="NCBI Taxonomy" id="410840"/>
    <lineage>
        <taxon>Bacteria</taxon>
        <taxon>Pseudomonadati</taxon>
        <taxon>Pseudomonadota</taxon>
        <taxon>Alphaproteobacteria</taxon>
        <taxon>Hyphomicrobiales</taxon>
        <taxon>Kaistiaceae</taxon>
        <taxon>Kaistia</taxon>
    </lineage>
</organism>
<sequence length="82" mass="8456">MLKAIPENMDELMVRGGVALLVGLIIWSALVVAISLAALAGYSLSNAQAFIWAHDCAAVLALGVLALGLAERQVAALQDAPD</sequence>
<feature type="transmembrane region" description="Helical" evidence="1">
    <location>
        <begin position="49"/>
        <end position="70"/>
    </location>
</feature>
<evidence type="ECO:0000256" key="1">
    <source>
        <dbReference type="SAM" id="Phobius"/>
    </source>
</evidence>
<protein>
    <submittedName>
        <fullName evidence="2">Uncharacterized protein</fullName>
    </submittedName>
</protein>
<evidence type="ECO:0000313" key="3">
    <source>
        <dbReference type="Proteomes" id="UP001241603"/>
    </source>
</evidence>
<keyword evidence="1" id="KW-1133">Transmembrane helix</keyword>
<proteinExistence type="predicted"/>
<feature type="transmembrane region" description="Helical" evidence="1">
    <location>
        <begin position="12"/>
        <end position="37"/>
    </location>
</feature>
<dbReference type="RefSeq" id="WP_266350548.1">
    <property type="nucleotide sequence ID" value="NZ_JAPKNG010000006.1"/>
</dbReference>
<keyword evidence="3" id="KW-1185">Reference proteome</keyword>
<accession>A0ABU0HBG1</accession>
<reference evidence="2 3" key="1">
    <citation type="submission" date="2023-07" db="EMBL/GenBank/DDBJ databases">
        <title>Genomic Encyclopedia of Type Strains, Phase IV (KMG-IV): sequencing the most valuable type-strain genomes for metagenomic binning, comparative biology and taxonomic classification.</title>
        <authorList>
            <person name="Goeker M."/>
        </authorList>
    </citation>
    <scope>NUCLEOTIDE SEQUENCE [LARGE SCALE GENOMIC DNA]</scope>
    <source>
        <strain evidence="2 3">B6-8</strain>
    </source>
</reference>
<evidence type="ECO:0000313" key="2">
    <source>
        <dbReference type="EMBL" id="MDQ0439655.1"/>
    </source>
</evidence>
<gene>
    <name evidence="2" type="ORF">QO014_004061</name>
</gene>
<dbReference type="Proteomes" id="UP001241603">
    <property type="component" value="Unassembled WGS sequence"/>
</dbReference>
<name>A0ABU0HBG1_9HYPH</name>
<keyword evidence="1" id="KW-0472">Membrane</keyword>
<keyword evidence="1" id="KW-0812">Transmembrane</keyword>
<dbReference type="EMBL" id="JAUSVO010000006">
    <property type="protein sequence ID" value="MDQ0439655.1"/>
    <property type="molecule type" value="Genomic_DNA"/>
</dbReference>
<comment type="caution">
    <text evidence="2">The sequence shown here is derived from an EMBL/GenBank/DDBJ whole genome shotgun (WGS) entry which is preliminary data.</text>
</comment>